<feature type="binding site" evidence="3">
    <location>
        <position position="48"/>
    </location>
    <ligand>
        <name>a divalent metal cation</name>
        <dbReference type="ChEBI" id="CHEBI:60240"/>
    </ligand>
</feature>
<comment type="similarity">
    <text evidence="1">Belongs to the DinB family.</text>
</comment>
<dbReference type="InterPro" id="IPR007837">
    <property type="entry name" value="DinB"/>
</dbReference>
<dbReference type="Gene3D" id="1.20.120.450">
    <property type="entry name" value="dinb family like domain"/>
    <property type="match status" value="1"/>
</dbReference>
<dbReference type="Proteomes" id="UP000308230">
    <property type="component" value="Unassembled WGS sequence"/>
</dbReference>
<gene>
    <name evidence="4" type="ORF">FCL54_19465</name>
</gene>
<dbReference type="AlphaFoldDB" id="A0A5R9EZ08"/>
<accession>A0A5R9EZ08</accession>
<keyword evidence="5" id="KW-1185">Reference proteome</keyword>
<keyword evidence="2 3" id="KW-0479">Metal-binding</keyword>
<dbReference type="Pfam" id="PF05163">
    <property type="entry name" value="DinB"/>
    <property type="match status" value="1"/>
</dbReference>
<organism evidence="4 5">
    <name type="scientific">Exobacillus caeni</name>
    <dbReference type="NCBI Taxonomy" id="2574798"/>
    <lineage>
        <taxon>Bacteria</taxon>
        <taxon>Bacillati</taxon>
        <taxon>Bacillota</taxon>
        <taxon>Bacilli</taxon>
        <taxon>Bacillales</taxon>
        <taxon>Guptibacillaceae</taxon>
        <taxon>Exobacillus</taxon>
    </lineage>
</organism>
<reference evidence="4 5" key="1">
    <citation type="submission" date="2019-04" db="EMBL/GenBank/DDBJ databases">
        <title>Bacillus caeni sp. nov., a bacterium isolated from mangrove sediment.</title>
        <authorList>
            <person name="Huang H."/>
            <person name="Mo K."/>
            <person name="Hu Y."/>
        </authorList>
    </citation>
    <scope>NUCLEOTIDE SEQUENCE [LARGE SCALE GENOMIC DNA]</scope>
    <source>
        <strain evidence="4 5">HB172195</strain>
    </source>
</reference>
<evidence type="ECO:0000313" key="4">
    <source>
        <dbReference type="EMBL" id="TLS35679.1"/>
    </source>
</evidence>
<evidence type="ECO:0000256" key="3">
    <source>
        <dbReference type="PIRSR" id="PIRSR607837-1"/>
    </source>
</evidence>
<dbReference type="OrthoDB" id="119432at2"/>
<name>A0A5R9EZ08_9BACL</name>
<protein>
    <recommendedName>
        <fullName evidence="6">Damage-inducible protein DinB</fullName>
    </recommendedName>
</protein>
<feature type="binding site" evidence="3">
    <location>
        <position position="131"/>
    </location>
    <ligand>
        <name>a divalent metal cation</name>
        <dbReference type="ChEBI" id="CHEBI:60240"/>
    </ligand>
</feature>
<dbReference type="InterPro" id="IPR034660">
    <property type="entry name" value="DinB/YfiT-like"/>
</dbReference>
<evidence type="ECO:0000256" key="1">
    <source>
        <dbReference type="ARBA" id="ARBA00008635"/>
    </source>
</evidence>
<proteinExistence type="inferred from homology"/>
<sequence>MFQTVEGFLKTWEHEEKVTQRILDTLTDESLTQRITSLDRTLGRIAWHLVTSMKVLMGRTGLDFIAPPETEHVPPSAKELAKSYRETCQNFVQAIKEQWQDDTLSMKSDMYGEEMPNSIFLMILIRHQIHHRGQMTVLMRQAGLKVPGIYGPSREEWAGMGMEAPLV</sequence>
<dbReference type="SUPFAM" id="SSF109854">
    <property type="entry name" value="DinB/YfiT-like putative metalloenzymes"/>
    <property type="match status" value="1"/>
</dbReference>
<comment type="caution">
    <text evidence="4">The sequence shown here is derived from an EMBL/GenBank/DDBJ whole genome shotgun (WGS) entry which is preliminary data.</text>
</comment>
<evidence type="ECO:0000313" key="5">
    <source>
        <dbReference type="Proteomes" id="UP000308230"/>
    </source>
</evidence>
<evidence type="ECO:0000256" key="2">
    <source>
        <dbReference type="ARBA" id="ARBA00022723"/>
    </source>
</evidence>
<feature type="binding site" evidence="3">
    <location>
        <position position="127"/>
    </location>
    <ligand>
        <name>a divalent metal cation</name>
        <dbReference type="ChEBI" id="CHEBI:60240"/>
    </ligand>
</feature>
<dbReference type="EMBL" id="SWLG01000018">
    <property type="protein sequence ID" value="TLS35679.1"/>
    <property type="molecule type" value="Genomic_DNA"/>
</dbReference>
<dbReference type="GO" id="GO:0046872">
    <property type="term" value="F:metal ion binding"/>
    <property type="evidence" value="ECO:0007669"/>
    <property type="project" value="UniProtKB-KW"/>
</dbReference>
<dbReference type="RefSeq" id="WP_138128614.1">
    <property type="nucleotide sequence ID" value="NZ_SWLG01000018.1"/>
</dbReference>
<evidence type="ECO:0008006" key="6">
    <source>
        <dbReference type="Google" id="ProtNLM"/>
    </source>
</evidence>